<evidence type="ECO:0000313" key="2">
    <source>
        <dbReference type="EMBL" id="VDO81595.1"/>
    </source>
</evidence>
<dbReference type="AlphaFoldDB" id="A0A183HX52"/>
<proteinExistence type="predicted"/>
<reference evidence="4" key="1">
    <citation type="submission" date="2016-06" db="UniProtKB">
        <authorList>
            <consortium name="WormBaseParasite"/>
        </authorList>
    </citation>
    <scope>IDENTIFICATION</scope>
</reference>
<keyword evidence="1" id="KW-0472">Membrane</keyword>
<evidence type="ECO:0000313" key="3">
    <source>
        <dbReference type="Proteomes" id="UP000267606"/>
    </source>
</evidence>
<organism evidence="4">
    <name type="scientific">Onchocerca flexuosa</name>
    <dbReference type="NCBI Taxonomy" id="387005"/>
    <lineage>
        <taxon>Eukaryota</taxon>
        <taxon>Metazoa</taxon>
        <taxon>Ecdysozoa</taxon>
        <taxon>Nematoda</taxon>
        <taxon>Chromadorea</taxon>
        <taxon>Rhabditida</taxon>
        <taxon>Spirurina</taxon>
        <taxon>Spiruromorpha</taxon>
        <taxon>Filarioidea</taxon>
        <taxon>Onchocercidae</taxon>
        <taxon>Onchocerca</taxon>
    </lineage>
</organism>
<keyword evidence="1" id="KW-1133">Transmembrane helix</keyword>
<dbReference type="EMBL" id="UZAJ01018240">
    <property type="protein sequence ID" value="VDO81595.1"/>
    <property type="molecule type" value="Genomic_DNA"/>
</dbReference>
<accession>A0A183HX52</accession>
<name>A0A183HX52_9BILA</name>
<feature type="transmembrane region" description="Helical" evidence="1">
    <location>
        <begin position="20"/>
        <end position="38"/>
    </location>
</feature>
<reference evidence="2 3" key="2">
    <citation type="submission" date="2018-11" db="EMBL/GenBank/DDBJ databases">
        <authorList>
            <consortium name="Pathogen Informatics"/>
        </authorList>
    </citation>
    <scope>NUCLEOTIDE SEQUENCE [LARGE SCALE GENOMIC DNA]</scope>
</reference>
<keyword evidence="1" id="KW-0812">Transmembrane</keyword>
<protein>
    <submittedName>
        <fullName evidence="2 4">Uncharacterized protein</fullName>
    </submittedName>
</protein>
<dbReference type="Proteomes" id="UP000267606">
    <property type="component" value="Unassembled WGS sequence"/>
</dbReference>
<gene>
    <name evidence="2" type="ORF">OFLC_LOCUS12066</name>
</gene>
<dbReference type="WBParaSite" id="OFLC_0001206401-mRNA-1">
    <property type="protein sequence ID" value="OFLC_0001206401-mRNA-1"/>
    <property type="gene ID" value="OFLC_0001206401"/>
</dbReference>
<evidence type="ECO:0000256" key="1">
    <source>
        <dbReference type="SAM" id="Phobius"/>
    </source>
</evidence>
<sequence length="41" mass="4864">MSQPKSALMKLKQQLSFNKFYLPSNICMKIILFIWISSQRT</sequence>
<evidence type="ECO:0000313" key="4">
    <source>
        <dbReference type="WBParaSite" id="OFLC_0001206401-mRNA-1"/>
    </source>
</evidence>
<keyword evidence="3" id="KW-1185">Reference proteome</keyword>